<dbReference type="Proteomes" id="UP000199087">
    <property type="component" value="Unassembled WGS sequence"/>
</dbReference>
<name>A0A0U1NYU1_9BACI</name>
<reference evidence="2" key="1">
    <citation type="submission" date="2015-05" db="EMBL/GenBank/DDBJ databases">
        <authorList>
            <person name="Urmite Genomes"/>
        </authorList>
    </citation>
    <scope>NUCLEOTIDE SEQUENCE [LARGE SCALE GENOMIC DNA]</scope>
    <source>
        <strain evidence="2">LF1</strain>
    </source>
</reference>
<dbReference type="STRING" id="1499688.BN000_02937"/>
<protein>
    <submittedName>
        <fullName evidence="1">Uncharacterized protein</fullName>
    </submittedName>
</protein>
<evidence type="ECO:0000313" key="1">
    <source>
        <dbReference type="EMBL" id="CRK82982.1"/>
    </source>
</evidence>
<dbReference type="AlphaFoldDB" id="A0A0U1NYU1"/>
<organism evidence="1 2">
    <name type="scientific">Neobacillus massiliamazoniensis</name>
    <dbReference type="NCBI Taxonomy" id="1499688"/>
    <lineage>
        <taxon>Bacteria</taxon>
        <taxon>Bacillati</taxon>
        <taxon>Bacillota</taxon>
        <taxon>Bacilli</taxon>
        <taxon>Bacillales</taxon>
        <taxon>Bacillaceae</taxon>
        <taxon>Neobacillus</taxon>
    </lineage>
</organism>
<keyword evidence="2" id="KW-1185">Reference proteome</keyword>
<sequence length="83" mass="10124">MNSLKNQSSELLTISLNNLVKSKNAEAFILTLEKYLELRRTNRNLYIKNMKEIFSMIQKNKRKYSIMYPIKKTFFPFNKYMRY</sequence>
<gene>
    <name evidence="1" type="ORF">BN000_02937</name>
</gene>
<proteinExistence type="predicted"/>
<evidence type="ECO:0000313" key="2">
    <source>
        <dbReference type="Proteomes" id="UP000199087"/>
    </source>
</evidence>
<accession>A0A0U1NYU1</accession>
<dbReference type="EMBL" id="CVRB01000003">
    <property type="protein sequence ID" value="CRK82982.1"/>
    <property type="molecule type" value="Genomic_DNA"/>
</dbReference>